<dbReference type="PROSITE" id="PS51450">
    <property type="entry name" value="LRR"/>
    <property type="match status" value="1"/>
</dbReference>
<evidence type="ECO:0000256" key="19">
    <source>
        <dbReference type="ARBA" id="ARBA00047899"/>
    </source>
</evidence>
<dbReference type="FunFam" id="3.80.10.10:FF:000041">
    <property type="entry name" value="LRR receptor-like serine/threonine-protein kinase ERECTA"/>
    <property type="match status" value="2"/>
</dbReference>
<dbReference type="InterPro" id="IPR032675">
    <property type="entry name" value="LRR_dom_sf"/>
</dbReference>
<dbReference type="InterPro" id="IPR003591">
    <property type="entry name" value="Leu-rich_rpt_typical-subtyp"/>
</dbReference>
<dbReference type="GO" id="GO:0005524">
    <property type="term" value="F:ATP binding"/>
    <property type="evidence" value="ECO:0007669"/>
    <property type="project" value="UniProtKB-KW"/>
</dbReference>
<dbReference type="InterPro" id="IPR013210">
    <property type="entry name" value="LRR_N_plant-typ"/>
</dbReference>
<evidence type="ECO:0000256" key="4">
    <source>
        <dbReference type="ARBA" id="ARBA00022475"/>
    </source>
</evidence>
<dbReference type="GO" id="GO:0004674">
    <property type="term" value="F:protein serine/threonine kinase activity"/>
    <property type="evidence" value="ECO:0007669"/>
    <property type="project" value="UniProtKB-KW"/>
</dbReference>
<evidence type="ECO:0000256" key="6">
    <source>
        <dbReference type="ARBA" id="ARBA00022553"/>
    </source>
</evidence>
<dbReference type="Pfam" id="PF07714">
    <property type="entry name" value="PK_Tyr_Ser-Thr"/>
    <property type="match status" value="1"/>
</dbReference>
<evidence type="ECO:0000256" key="20">
    <source>
        <dbReference type="ARBA" id="ARBA00048679"/>
    </source>
</evidence>
<dbReference type="Gene3D" id="3.80.10.10">
    <property type="entry name" value="Ribonuclease Inhibitor"/>
    <property type="match status" value="5"/>
</dbReference>
<dbReference type="InterPro" id="IPR008271">
    <property type="entry name" value="Ser/Thr_kinase_AS"/>
</dbReference>
<evidence type="ECO:0000256" key="2">
    <source>
        <dbReference type="ARBA" id="ARBA00008684"/>
    </source>
</evidence>
<keyword evidence="10 21" id="KW-0732">Signal</keyword>
<dbReference type="AlphaFoldDB" id="A0A9Q1GYM5"/>
<dbReference type="Gene3D" id="1.10.510.10">
    <property type="entry name" value="Transferase(Phosphotransferase) domain 1"/>
    <property type="match status" value="1"/>
</dbReference>
<keyword evidence="24" id="KW-1185">Reference proteome</keyword>
<dbReference type="SUPFAM" id="SSF52058">
    <property type="entry name" value="L domain-like"/>
    <property type="match status" value="2"/>
</dbReference>
<dbReference type="FunFam" id="1.10.510.10:FF:000358">
    <property type="entry name" value="Putative leucine-rich repeat receptor-like serine/threonine-protein kinase"/>
    <property type="match status" value="1"/>
</dbReference>
<keyword evidence="18" id="KW-0325">Glycoprotein</keyword>
<keyword evidence="13" id="KW-0418">Kinase</keyword>
<dbReference type="Pfam" id="PF08263">
    <property type="entry name" value="LRRNT_2"/>
    <property type="match status" value="1"/>
</dbReference>
<proteinExistence type="inferred from homology"/>
<dbReference type="Proteomes" id="UP001153076">
    <property type="component" value="Unassembled WGS sequence"/>
</dbReference>
<evidence type="ECO:0000256" key="18">
    <source>
        <dbReference type="ARBA" id="ARBA00023180"/>
    </source>
</evidence>
<comment type="subcellular location">
    <subcellularLocation>
        <location evidence="1">Cell membrane</location>
        <topology evidence="1">Single-pass membrane protein</topology>
    </subcellularLocation>
</comment>
<keyword evidence="11" id="KW-0677">Repeat</keyword>
<organism evidence="23 24">
    <name type="scientific">Carnegiea gigantea</name>
    <dbReference type="NCBI Taxonomy" id="171969"/>
    <lineage>
        <taxon>Eukaryota</taxon>
        <taxon>Viridiplantae</taxon>
        <taxon>Streptophyta</taxon>
        <taxon>Embryophyta</taxon>
        <taxon>Tracheophyta</taxon>
        <taxon>Spermatophyta</taxon>
        <taxon>Magnoliopsida</taxon>
        <taxon>eudicotyledons</taxon>
        <taxon>Gunneridae</taxon>
        <taxon>Pentapetalae</taxon>
        <taxon>Caryophyllales</taxon>
        <taxon>Cactineae</taxon>
        <taxon>Cactaceae</taxon>
        <taxon>Cactoideae</taxon>
        <taxon>Echinocereeae</taxon>
        <taxon>Carnegiea</taxon>
    </lineage>
</organism>
<evidence type="ECO:0000256" key="9">
    <source>
        <dbReference type="ARBA" id="ARBA00022692"/>
    </source>
</evidence>
<evidence type="ECO:0000256" key="16">
    <source>
        <dbReference type="ARBA" id="ARBA00023136"/>
    </source>
</evidence>
<dbReference type="InterPro" id="IPR001245">
    <property type="entry name" value="Ser-Thr/Tyr_kinase_cat_dom"/>
</dbReference>
<dbReference type="SUPFAM" id="SSF56112">
    <property type="entry name" value="Protein kinase-like (PK-like)"/>
    <property type="match status" value="1"/>
</dbReference>
<keyword evidence="14" id="KW-0067">ATP-binding</keyword>
<comment type="catalytic activity">
    <reaction evidence="19">
        <text>L-threonyl-[protein] + ATP = O-phospho-L-threonyl-[protein] + ADP + H(+)</text>
        <dbReference type="Rhea" id="RHEA:46608"/>
        <dbReference type="Rhea" id="RHEA-COMP:11060"/>
        <dbReference type="Rhea" id="RHEA-COMP:11605"/>
        <dbReference type="ChEBI" id="CHEBI:15378"/>
        <dbReference type="ChEBI" id="CHEBI:30013"/>
        <dbReference type="ChEBI" id="CHEBI:30616"/>
        <dbReference type="ChEBI" id="CHEBI:61977"/>
        <dbReference type="ChEBI" id="CHEBI:456216"/>
        <dbReference type="EC" id="2.7.11.1"/>
    </reaction>
</comment>
<reference evidence="23" key="1">
    <citation type="submission" date="2022-04" db="EMBL/GenBank/DDBJ databases">
        <title>Carnegiea gigantea Genome sequencing and assembly v2.</title>
        <authorList>
            <person name="Copetti D."/>
            <person name="Sanderson M.J."/>
            <person name="Burquez A."/>
            <person name="Wojciechowski M.F."/>
        </authorList>
    </citation>
    <scope>NUCLEOTIDE SEQUENCE</scope>
    <source>
        <strain evidence="23">SGP5-SGP5p</strain>
        <tissue evidence="23">Aerial part</tissue>
    </source>
</reference>
<keyword evidence="6" id="KW-0597">Phosphoprotein</keyword>
<dbReference type="EC" id="2.7.11.1" evidence="3"/>
<keyword evidence="5" id="KW-0723">Serine/threonine-protein kinase</keyword>
<dbReference type="InterPro" id="IPR011009">
    <property type="entry name" value="Kinase-like_dom_sf"/>
</dbReference>
<feature type="chain" id="PRO_5040411336" description="non-specific serine/threonine protein kinase" evidence="21">
    <location>
        <begin position="26"/>
        <end position="1161"/>
    </location>
</feature>
<evidence type="ECO:0000256" key="7">
    <source>
        <dbReference type="ARBA" id="ARBA00022614"/>
    </source>
</evidence>
<dbReference type="PROSITE" id="PS50011">
    <property type="entry name" value="PROTEIN_KINASE_DOM"/>
    <property type="match status" value="1"/>
</dbReference>
<dbReference type="Pfam" id="PF13855">
    <property type="entry name" value="LRR_8"/>
    <property type="match status" value="2"/>
</dbReference>
<dbReference type="PANTHER" id="PTHR48010">
    <property type="entry name" value="OS05G0588300 PROTEIN"/>
    <property type="match status" value="1"/>
</dbReference>
<keyword evidence="15" id="KW-1133">Transmembrane helix</keyword>
<dbReference type="OrthoDB" id="676979at2759"/>
<evidence type="ECO:0000256" key="13">
    <source>
        <dbReference type="ARBA" id="ARBA00022777"/>
    </source>
</evidence>
<evidence type="ECO:0000256" key="12">
    <source>
        <dbReference type="ARBA" id="ARBA00022741"/>
    </source>
</evidence>
<evidence type="ECO:0000256" key="10">
    <source>
        <dbReference type="ARBA" id="ARBA00022729"/>
    </source>
</evidence>
<dbReference type="PROSITE" id="PS00108">
    <property type="entry name" value="PROTEIN_KINASE_ST"/>
    <property type="match status" value="1"/>
</dbReference>
<feature type="signal peptide" evidence="21">
    <location>
        <begin position="1"/>
        <end position="25"/>
    </location>
</feature>
<dbReference type="SMART" id="SM00365">
    <property type="entry name" value="LRR_SD22"/>
    <property type="match status" value="7"/>
</dbReference>
<accession>A0A9Q1GYM5</accession>
<dbReference type="Pfam" id="PF12799">
    <property type="entry name" value="LRR_4"/>
    <property type="match status" value="1"/>
</dbReference>
<feature type="domain" description="Protein kinase" evidence="22">
    <location>
        <begin position="867"/>
        <end position="1150"/>
    </location>
</feature>
<sequence length="1161" mass="127945">MIKAYGLYAFILTLYVFCFSGCTSAKQHFSNFTDEYALLSLKESISEDPDGILTHNWTANTSVCSWFGVLCGARHRRVTGKNPLTIFNISSLQFMRLSVNRLIGSLPNHLCNHLPSAKKIYLSHNYMIGKIPINIGNCRNLQVLSLGNNNLTDSIPESIGELPSLEELYLYSNQLTDSETISLIGSLPGDIYNGIASIKGINLSNNCLTILGLGYNNMTGNILESIGELPALEELYLYGNQINNPTFTICRNDLSNYHAPCLCLHVTGNIPSSLFNASSLWMMNLGSNGLTGGLPSDICDNLPQIEAIEVSYNQLSGSIPSSLSSCRKLQILSLSYNAFSGQIPEGIGMLPSIQELYLGDNNLTGIIPPSISNLTSLEKIGLEKAGLSGKLPRDVSSLSLLTSFIAEANNLDGNIWESFCDLSRLELLSLSNNYLHGSIPRCLGYLQNLKSLSLVNNALMGPIPQSIFNISMLEYLYLEFNNLSGELPDNLGDLLPNIKELFLNNNKLTGSIPTSVSNASKLSYLHLEFNQLTGSVPATLGNLHELEKLYLHKNHLTVKPTTTGVSFLSSLTNCRKLRTLWLGLNPLKLELLSSMGNFSASLEELNMYSSEIQGSIPYAIGNVTNLRYLNFADNNLKGHVPDALGRLPKIQRLFLGGNKLQGSIPIGLCQLRSIGNFDLSANRLTGFIPSCLGNMTSLRDVRLQNNQFSSSIPMELCDVRDLVHLDISSNNLHGSLPVGIGNFELAEFIDLSENKLSGRIPSMINGLQELNYFFLSGNMLQDFIPTTFGQLRSLQSLDLSRNELSGGIPKGLEGLSYLDYFNVSFNKLEGEIPSGGPFVKFSAASFMGNPGLCGPPRLQVPPCPKLLHRKQKQSTGAFGSVYRAALSNGIEVAVKVFNTEVREAFRSFDAECEILRNIRHRNLVQTITSFSNLDFKALVFKYMTNGSLDKWLHASGHLLSFTQRLSIMIDVASAVEYLHHGCSTPVIHRDLKPSNILLDDDMVAHVSDFGLARLLDQGQSTMLSNNLATIGYMAPEYGSGGLVSTKVDVYSYGILLMETFSGKRPTNSMFEANISLKHWIHDECCDGGSLSNVIDPKLMNEDGLDWSTFKEQCFSWVMELALSCTEEVPHNRNNMIEVAARLKNIRKQFLVSVKRVGFRRR</sequence>
<keyword evidence="4" id="KW-1003">Cell membrane</keyword>
<dbReference type="InterPro" id="IPR000719">
    <property type="entry name" value="Prot_kinase_dom"/>
</dbReference>
<dbReference type="Gene3D" id="3.30.200.20">
    <property type="entry name" value="Phosphorylase Kinase, domain 1"/>
    <property type="match status" value="1"/>
</dbReference>
<keyword evidence="17" id="KW-0675">Receptor</keyword>
<evidence type="ECO:0000256" key="11">
    <source>
        <dbReference type="ARBA" id="ARBA00022737"/>
    </source>
</evidence>
<keyword evidence="16" id="KW-0472">Membrane</keyword>
<evidence type="ECO:0000259" key="22">
    <source>
        <dbReference type="PROSITE" id="PS50011"/>
    </source>
</evidence>
<evidence type="ECO:0000256" key="5">
    <source>
        <dbReference type="ARBA" id="ARBA00022527"/>
    </source>
</evidence>
<dbReference type="InterPro" id="IPR001611">
    <property type="entry name" value="Leu-rich_rpt"/>
</dbReference>
<dbReference type="InterPro" id="IPR025875">
    <property type="entry name" value="Leu-rich_rpt_4"/>
</dbReference>
<comment type="catalytic activity">
    <reaction evidence="20">
        <text>L-seryl-[protein] + ATP = O-phospho-L-seryl-[protein] + ADP + H(+)</text>
        <dbReference type="Rhea" id="RHEA:17989"/>
        <dbReference type="Rhea" id="RHEA-COMP:9863"/>
        <dbReference type="Rhea" id="RHEA-COMP:11604"/>
        <dbReference type="ChEBI" id="CHEBI:15378"/>
        <dbReference type="ChEBI" id="CHEBI:29999"/>
        <dbReference type="ChEBI" id="CHEBI:30616"/>
        <dbReference type="ChEBI" id="CHEBI:83421"/>
        <dbReference type="ChEBI" id="CHEBI:456216"/>
        <dbReference type="EC" id="2.7.11.1"/>
    </reaction>
</comment>
<keyword evidence="7" id="KW-0433">Leucine-rich repeat</keyword>
<dbReference type="InterPro" id="IPR050994">
    <property type="entry name" value="At_inactive_RLKs"/>
</dbReference>
<keyword evidence="12" id="KW-0547">Nucleotide-binding</keyword>
<evidence type="ECO:0000256" key="15">
    <source>
        <dbReference type="ARBA" id="ARBA00022989"/>
    </source>
</evidence>
<protein>
    <recommendedName>
        <fullName evidence="3">non-specific serine/threonine protein kinase</fullName>
        <ecNumber evidence="3">2.7.11.1</ecNumber>
    </recommendedName>
</protein>
<dbReference type="Pfam" id="PF00560">
    <property type="entry name" value="LRR_1"/>
    <property type="match status" value="6"/>
</dbReference>
<keyword evidence="9" id="KW-0812">Transmembrane</keyword>
<evidence type="ECO:0000313" key="23">
    <source>
        <dbReference type="EMBL" id="KAJ8427470.1"/>
    </source>
</evidence>
<dbReference type="FunFam" id="3.80.10.10:FF:000095">
    <property type="entry name" value="LRR receptor-like serine/threonine-protein kinase GSO1"/>
    <property type="match status" value="2"/>
</dbReference>
<name>A0A9Q1GYM5_9CARY</name>
<evidence type="ECO:0000256" key="8">
    <source>
        <dbReference type="ARBA" id="ARBA00022679"/>
    </source>
</evidence>
<evidence type="ECO:0000256" key="1">
    <source>
        <dbReference type="ARBA" id="ARBA00004162"/>
    </source>
</evidence>
<dbReference type="PANTHER" id="PTHR48010:SF5">
    <property type="entry name" value="PROTEIN TOO MANY MOUTHS"/>
    <property type="match status" value="1"/>
</dbReference>
<evidence type="ECO:0000256" key="21">
    <source>
        <dbReference type="SAM" id="SignalP"/>
    </source>
</evidence>
<evidence type="ECO:0000256" key="3">
    <source>
        <dbReference type="ARBA" id="ARBA00012513"/>
    </source>
</evidence>
<dbReference type="SMART" id="SM00369">
    <property type="entry name" value="LRR_TYP"/>
    <property type="match status" value="14"/>
</dbReference>
<dbReference type="GO" id="GO:0005886">
    <property type="term" value="C:plasma membrane"/>
    <property type="evidence" value="ECO:0007669"/>
    <property type="project" value="UniProtKB-SubCell"/>
</dbReference>
<evidence type="ECO:0000313" key="24">
    <source>
        <dbReference type="Proteomes" id="UP001153076"/>
    </source>
</evidence>
<comment type="caution">
    <text evidence="23">The sequence shown here is derived from an EMBL/GenBank/DDBJ whole genome shotgun (WGS) entry which is preliminary data.</text>
</comment>
<dbReference type="SUPFAM" id="SSF52047">
    <property type="entry name" value="RNI-like"/>
    <property type="match status" value="1"/>
</dbReference>
<evidence type="ECO:0000256" key="14">
    <source>
        <dbReference type="ARBA" id="ARBA00022840"/>
    </source>
</evidence>
<comment type="similarity">
    <text evidence="2">Belongs to the protein kinase superfamily. Ser/Thr protein kinase family.</text>
</comment>
<keyword evidence="8" id="KW-0808">Transferase</keyword>
<evidence type="ECO:0000256" key="17">
    <source>
        <dbReference type="ARBA" id="ARBA00023170"/>
    </source>
</evidence>
<gene>
    <name evidence="23" type="ORF">Cgig2_021880</name>
</gene>
<dbReference type="EMBL" id="JAKOGI010001140">
    <property type="protein sequence ID" value="KAJ8427470.1"/>
    <property type="molecule type" value="Genomic_DNA"/>
</dbReference>
<dbReference type="SMART" id="SM00220">
    <property type="entry name" value="S_TKc"/>
    <property type="match status" value="1"/>
</dbReference>